<protein>
    <submittedName>
        <fullName evidence="2">Uncharacterized protein</fullName>
    </submittedName>
</protein>
<evidence type="ECO:0000313" key="2">
    <source>
        <dbReference type="EMBL" id="KAJ3611865.1"/>
    </source>
</evidence>
<name>A0A9Q0ER19_9TELE</name>
<proteinExistence type="predicted"/>
<organism evidence="2 3">
    <name type="scientific">Muraenolepis orangiensis</name>
    <name type="common">Patagonian moray cod</name>
    <dbReference type="NCBI Taxonomy" id="630683"/>
    <lineage>
        <taxon>Eukaryota</taxon>
        <taxon>Metazoa</taxon>
        <taxon>Chordata</taxon>
        <taxon>Craniata</taxon>
        <taxon>Vertebrata</taxon>
        <taxon>Euteleostomi</taxon>
        <taxon>Actinopterygii</taxon>
        <taxon>Neopterygii</taxon>
        <taxon>Teleostei</taxon>
        <taxon>Neoteleostei</taxon>
        <taxon>Acanthomorphata</taxon>
        <taxon>Zeiogadaria</taxon>
        <taxon>Gadariae</taxon>
        <taxon>Gadiformes</taxon>
        <taxon>Muraenolepidoidei</taxon>
        <taxon>Muraenolepididae</taxon>
        <taxon>Muraenolepis</taxon>
    </lineage>
</organism>
<feature type="region of interest" description="Disordered" evidence="1">
    <location>
        <begin position="1"/>
        <end position="29"/>
    </location>
</feature>
<sequence length="114" mass="12384">MSRKAGAWAWVGGHEETTRGGGDEEENRRIGVRLTMSPPYIAAHYLQPRSALAASHGWKSMRYVTNSVNANKFLPCTNSKPAGLQLPTTPDLIAKRIGCNILSFAWVQTTVGAS</sequence>
<evidence type="ECO:0000256" key="1">
    <source>
        <dbReference type="SAM" id="MobiDB-lite"/>
    </source>
</evidence>
<dbReference type="EMBL" id="JANIIK010000037">
    <property type="protein sequence ID" value="KAJ3611865.1"/>
    <property type="molecule type" value="Genomic_DNA"/>
</dbReference>
<dbReference type="AlphaFoldDB" id="A0A9Q0ER19"/>
<dbReference type="Proteomes" id="UP001148018">
    <property type="component" value="Unassembled WGS sequence"/>
</dbReference>
<keyword evidence="3" id="KW-1185">Reference proteome</keyword>
<gene>
    <name evidence="2" type="ORF">NHX12_021878</name>
</gene>
<comment type="caution">
    <text evidence="2">The sequence shown here is derived from an EMBL/GenBank/DDBJ whole genome shotgun (WGS) entry which is preliminary data.</text>
</comment>
<accession>A0A9Q0ER19</accession>
<feature type="compositionally biased region" description="Basic and acidic residues" evidence="1">
    <location>
        <begin position="13"/>
        <end position="29"/>
    </location>
</feature>
<reference evidence="2" key="1">
    <citation type="submission" date="2022-07" db="EMBL/GenBank/DDBJ databases">
        <title>Chromosome-level genome of Muraenolepis orangiensis.</title>
        <authorList>
            <person name="Kim J."/>
        </authorList>
    </citation>
    <scope>NUCLEOTIDE SEQUENCE</scope>
    <source>
        <strain evidence="2">KU_S4_2022</strain>
        <tissue evidence="2">Muscle</tissue>
    </source>
</reference>
<evidence type="ECO:0000313" key="3">
    <source>
        <dbReference type="Proteomes" id="UP001148018"/>
    </source>
</evidence>